<dbReference type="SUPFAM" id="SSF55785">
    <property type="entry name" value="PYP-like sensor domain (PAS domain)"/>
    <property type="match status" value="1"/>
</dbReference>
<dbReference type="InterPro" id="IPR014310">
    <property type="entry name" value="Sig_transdc_His_kinase_PhoR"/>
</dbReference>
<keyword evidence="10 18" id="KW-0812">Transmembrane</keyword>
<dbReference type="Gene3D" id="3.30.450.20">
    <property type="entry name" value="PAS domain"/>
    <property type="match status" value="1"/>
</dbReference>
<dbReference type="SMART" id="SM00091">
    <property type="entry name" value="PAS"/>
    <property type="match status" value="1"/>
</dbReference>
<dbReference type="EMBL" id="SMGD01000013">
    <property type="protein sequence ID" value="TCK51927.1"/>
    <property type="molecule type" value="Genomic_DNA"/>
</dbReference>
<comment type="catalytic activity">
    <reaction evidence="1">
        <text>ATP + protein L-histidine = ADP + protein N-phospho-L-histidine.</text>
        <dbReference type="EC" id="2.7.13.3"/>
    </reaction>
</comment>
<comment type="subcellular location">
    <subcellularLocation>
        <location evidence="2">Cell membrane</location>
    </subcellularLocation>
</comment>
<dbReference type="InterPro" id="IPR036890">
    <property type="entry name" value="HATPase_C_sf"/>
</dbReference>
<sequence length="447" mass="51906">MLMPDTLGRLLWRLIWIYLPFLVVGWFFDRILLVLLVGCIVHLLYFYYQQRKLLNWLYVDRRLTPPQGWGSWQPVFYGIYQLVKRRLNRERELAHLMKSFRLGAESLPDAIVVFSRSDEITWCNRLASELLGLKWPVDSGQHVSNLIRHPSFVNYLSHRHFQEALEISSPARPDLLLECRVMPYGQQFLMLVRDITQQRKLDKMRKHFISNVSHEFRTPLTVLRGYLEMFDENLPDQKVWARAHTMMSEQTIRMENLVNQLLVLAKIEAAPVVDIHDEIDVPTVLNSLSAETEQLAKDKALTFSFNIDPDLWMHGSSDQMRSAFANLISNAVKYCEQPGHIEVSWQKGPTGNARFSVKDSGPGIRPEHLLRLTERFYRVDKDRSRETGGAGLGLSIVKHALQHHRSELSIESEYGEGSCFSFLIPSDLVYSPNEDDTQDIPELQIFR</sequence>
<evidence type="ECO:0000256" key="8">
    <source>
        <dbReference type="ARBA" id="ARBA00022592"/>
    </source>
</evidence>
<dbReference type="CDD" id="cd00082">
    <property type="entry name" value="HisKA"/>
    <property type="match status" value="1"/>
</dbReference>
<evidence type="ECO:0000256" key="2">
    <source>
        <dbReference type="ARBA" id="ARBA00004236"/>
    </source>
</evidence>
<evidence type="ECO:0000256" key="4">
    <source>
        <dbReference type="ARBA" id="ARBA00019665"/>
    </source>
</evidence>
<keyword evidence="21" id="KW-1185">Reference proteome</keyword>
<gene>
    <name evidence="20" type="ORF">EV690_2019</name>
</gene>
<evidence type="ECO:0000313" key="20">
    <source>
        <dbReference type="EMBL" id="TCK51927.1"/>
    </source>
</evidence>
<keyword evidence="9" id="KW-0808">Transferase</keyword>
<keyword evidence="14 18" id="KW-1133">Transmembrane helix</keyword>
<dbReference type="CDD" id="cd00130">
    <property type="entry name" value="PAS"/>
    <property type="match status" value="1"/>
</dbReference>
<dbReference type="PANTHER" id="PTHR45453:SF1">
    <property type="entry name" value="PHOSPHATE REGULON SENSOR PROTEIN PHOR"/>
    <property type="match status" value="1"/>
</dbReference>
<dbReference type="SMART" id="SM00388">
    <property type="entry name" value="HisKA"/>
    <property type="match status" value="1"/>
</dbReference>
<keyword evidence="15" id="KW-0902">Two-component regulatory system</keyword>
<evidence type="ECO:0000256" key="10">
    <source>
        <dbReference type="ARBA" id="ARBA00022692"/>
    </source>
</evidence>
<dbReference type="EC" id="2.7.13.3" evidence="3"/>
<dbReference type="Proteomes" id="UP000295565">
    <property type="component" value="Unassembled WGS sequence"/>
</dbReference>
<evidence type="ECO:0000256" key="9">
    <source>
        <dbReference type="ARBA" id="ARBA00022679"/>
    </source>
</evidence>
<evidence type="ECO:0000256" key="1">
    <source>
        <dbReference type="ARBA" id="ARBA00000085"/>
    </source>
</evidence>
<keyword evidence="13" id="KW-0067">ATP-binding</keyword>
<name>A0A4R1JLQ0_9GAMM</name>
<dbReference type="Pfam" id="PF00989">
    <property type="entry name" value="PAS"/>
    <property type="match status" value="1"/>
</dbReference>
<dbReference type="GO" id="GO:0006817">
    <property type="term" value="P:phosphate ion transport"/>
    <property type="evidence" value="ECO:0007669"/>
    <property type="project" value="UniProtKB-KW"/>
</dbReference>
<dbReference type="InterPro" id="IPR035965">
    <property type="entry name" value="PAS-like_dom_sf"/>
</dbReference>
<evidence type="ECO:0000256" key="7">
    <source>
        <dbReference type="ARBA" id="ARBA00022553"/>
    </source>
</evidence>
<dbReference type="Gene3D" id="1.10.287.130">
    <property type="match status" value="1"/>
</dbReference>
<dbReference type="AlphaFoldDB" id="A0A4R1JLQ0"/>
<proteinExistence type="predicted"/>
<evidence type="ECO:0000313" key="21">
    <source>
        <dbReference type="Proteomes" id="UP000295565"/>
    </source>
</evidence>
<dbReference type="InterPro" id="IPR003661">
    <property type="entry name" value="HisK_dim/P_dom"/>
</dbReference>
<dbReference type="InterPro" id="IPR005467">
    <property type="entry name" value="His_kinase_dom"/>
</dbReference>
<dbReference type="InterPro" id="IPR036097">
    <property type="entry name" value="HisK_dim/P_sf"/>
</dbReference>
<keyword evidence="16 18" id="KW-0472">Membrane</keyword>
<dbReference type="InterPro" id="IPR003594">
    <property type="entry name" value="HATPase_dom"/>
</dbReference>
<evidence type="ECO:0000256" key="3">
    <source>
        <dbReference type="ARBA" id="ARBA00012438"/>
    </source>
</evidence>
<evidence type="ECO:0000256" key="6">
    <source>
        <dbReference type="ARBA" id="ARBA00022475"/>
    </source>
</evidence>
<evidence type="ECO:0000259" key="19">
    <source>
        <dbReference type="PROSITE" id="PS50109"/>
    </source>
</evidence>
<dbReference type="NCBIfam" id="TIGR02966">
    <property type="entry name" value="phoR_proteo"/>
    <property type="match status" value="1"/>
</dbReference>
<comment type="caution">
    <text evidence="20">The sequence shown here is derived from an EMBL/GenBank/DDBJ whole genome shotgun (WGS) entry which is preliminary data.</text>
</comment>
<dbReference type="OrthoDB" id="9813151at2"/>
<dbReference type="GO" id="GO:0006355">
    <property type="term" value="P:regulation of DNA-templated transcription"/>
    <property type="evidence" value="ECO:0007669"/>
    <property type="project" value="InterPro"/>
</dbReference>
<keyword evidence="8" id="KW-0592">Phosphate transport</keyword>
<evidence type="ECO:0000256" key="12">
    <source>
        <dbReference type="ARBA" id="ARBA00022777"/>
    </source>
</evidence>
<reference evidence="20 21" key="1">
    <citation type="submission" date="2019-03" db="EMBL/GenBank/DDBJ databases">
        <title>Genomic Encyclopedia of Type Strains, Phase IV (KMG-IV): sequencing the most valuable type-strain genomes for metagenomic binning, comparative biology and taxonomic classification.</title>
        <authorList>
            <person name="Goeker M."/>
        </authorList>
    </citation>
    <scope>NUCLEOTIDE SEQUENCE [LARGE SCALE GENOMIC DNA]</scope>
    <source>
        <strain evidence="20 21">DSM 18577</strain>
    </source>
</reference>
<dbReference type="PANTHER" id="PTHR45453">
    <property type="entry name" value="PHOSPHATE REGULON SENSOR PROTEIN PHOR"/>
    <property type="match status" value="1"/>
</dbReference>
<comment type="function">
    <text evidence="17">Member of the two-component regulatory system PhoR/PhoB involved in the phosphate regulon genes expression. PhoR may function as a membrane-associated protein kinase that phosphorylates PhoB in response to environmental signals.</text>
</comment>
<dbReference type="PROSITE" id="PS50109">
    <property type="entry name" value="HIS_KIN"/>
    <property type="match status" value="1"/>
</dbReference>
<dbReference type="GO" id="GO:0005886">
    <property type="term" value="C:plasma membrane"/>
    <property type="evidence" value="ECO:0007669"/>
    <property type="project" value="UniProtKB-SubCell"/>
</dbReference>
<dbReference type="Pfam" id="PF00512">
    <property type="entry name" value="HisKA"/>
    <property type="match status" value="1"/>
</dbReference>
<evidence type="ECO:0000256" key="16">
    <source>
        <dbReference type="ARBA" id="ARBA00023136"/>
    </source>
</evidence>
<dbReference type="InterPro" id="IPR004358">
    <property type="entry name" value="Sig_transdc_His_kin-like_C"/>
</dbReference>
<dbReference type="GO" id="GO:0005524">
    <property type="term" value="F:ATP binding"/>
    <property type="evidence" value="ECO:0007669"/>
    <property type="project" value="UniProtKB-KW"/>
</dbReference>
<feature type="domain" description="Histidine kinase" evidence="19">
    <location>
        <begin position="211"/>
        <end position="428"/>
    </location>
</feature>
<accession>A0A4R1JLQ0</accession>
<dbReference type="SMART" id="SM00387">
    <property type="entry name" value="HATPase_c"/>
    <property type="match status" value="1"/>
</dbReference>
<evidence type="ECO:0000256" key="13">
    <source>
        <dbReference type="ARBA" id="ARBA00022840"/>
    </source>
</evidence>
<evidence type="ECO:0000256" key="15">
    <source>
        <dbReference type="ARBA" id="ARBA00023012"/>
    </source>
</evidence>
<dbReference type="NCBIfam" id="NF008235">
    <property type="entry name" value="PRK11006.1"/>
    <property type="match status" value="1"/>
</dbReference>
<keyword evidence="7" id="KW-0597">Phosphoprotein</keyword>
<dbReference type="InterPro" id="IPR000014">
    <property type="entry name" value="PAS"/>
</dbReference>
<dbReference type="Gene3D" id="3.30.565.10">
    <property type="entry name" value="Histidine kinase-like ATPase, C-terminal domain"/>
    <property type="match status" value="1"/>
</dbReference>
<keyword evidence="12 20" id="KW-0418">Kinase</keyword>
<dbReference type="RefSeq" id="WP_131912840.1">
    <property type="nucleotide sequence ID" value="NZ_OU594967.1"/>
</dbReference>
<dbReference type="PRINTS" id="PR00344">
    <property type="entry name" value="BCTRLSENSOR"/>
</dbReference>
<dbReference type="Pfam" id="PF02518">
    <property type="entry name" value="HATPase_c"/>
    <property type="match status" value="1"/>
</dbReference>
<keyword evidence="6" id="KW-1003">Cell membrane</keyword>
<evidence type="ECO:0000256" key="5">
    <source>
        <dbReference type="ARBA" id="ARBA00022448"/>
    </source>
</evidence>
<protein>
    <recommendedName>
        <fullName evidence="4">Phosphate regulon sensor protein PhoR</fullName>
        <ecNumber evidence="3">2.7.13.3</ecNumber>
    </recommendedName>
</protein>
<dbReference type="FunFam" id="1.10.287.130:FF:000001">
    <property type="entry name" value="Two-component sensor histidine kinase"/>
    <property type="match status" value="1"/>
</dbReference>
<dbReference type="GO" id="GO:0016036">
    <property type="term" value="P:cellular response to phosphate starvation"/>
    <property type="evidence" value="ECO:0007669"/>
    <property type="project" value="TreeGrafter"/>
</dbReference>
<keyword evidence="5" id="KW-0813">Transport</keyword>
<dbReference type="Pfam" id="PF11808">
    <property type="entry name" value="PhoR"/>
    <property type="match status" value="1"/>
</dbReference>
<dbReference type="GO" id="GO:0000155">
    <property type="term" value="F:phosphorelay sensor kinase activity"/>
    <property type="evidence" value="ECO:0007669"/>
    <property type="project" value="InterPro"/>
</dbReference>
<dbReference type="SUPFAM" id="SSF47384">
    <property type="entry name" value="Homodimeric domain of signal transducing histidine kinase"/>
    <property type="match status" value="1"/>
</dbReference>
<evidence type="ECO:0000256" key="11">
    <source>
        <dbReference type="ARBA" id="ARBA00022741"/>
    </source>
</evidence>
<evidence type="ECO:0000256" key="17">
    <source>
        <dbReference type="ARBA" id="ARBA00025207"/>
    </source>
</evidence>
<dbReference type="GO" id="GO:0004721">
    <property type="term" value="F:phosphoprotein phosphatase activity"/>
    <property type="evidence" value="ECO:0007669"/>
    <property type="project" value="InterPro"/>
</dbReference>
<dbReference type="InterPro" id="IPR050351">
    <property type="entry name" value="BphY/WalK/GraS-like"/>
</dbReference>
<dbReference type="SUPFAM" id="SSF55874">
    <property type="entry name" value="ATPase domain of HSP90 chaperone/DNA topoisomerase II/histidine kinase"/>
    <property type="match status" value="1"/>
</dbReference>
<keyword evidence="11" id="KW-0547">Nucleotide-binding</keyword>
<dbReference type="InterPro" id="IPR013767">
    <property type="entry name" value="PAS_fold"/>
</dbReference>
<evidence type="ECO:0000256" key="18">
    <source>
        <dbReference type="SAM" id="Phobius"/>
    </source>
</evidence>
<evidence type="ECO:0000256" key="14">
    <source>
        <dbReference type="ARBA" id="ARBA00022989"/>
    </source>
</evidence>
<dbReference type="InterPro" id="IPR021766">
    <property type="entry name" value="PhoR_N"/>
</dbReference>
<organism evidence="20 21">
    <name type="scientific">Celerinatantimonas diazotrophica</name>
    <dbReference type="NCBI Taxonomy" id="412034"/>
    <lineage>
        <taxon>Bacteria</taxon>
        <taxon>Pseudomonadati</taxon>
        <taxon>Pseudomonadota</taxon>
        <taxon>Gammaproteobacteria</taxon>
        <taxon>Celerinatantimonadaceae</taxon>
        <taxon>Celerinatantimonas</taxon>
    </lineage>
</organism>
<dbReference type="FunFam" id="3.30.565.10:FF:000032">
    <property type="entry name" value="Phosphate regulon sensor histidine kinase PhoR"/>
    <property type="match status" value="1"/>
</dbReference>
<feature type="transmembrane region" description="Helical" evidence="18">
    <location>
        <begin position="15"/>
        <end position="48"/>
    </location>
</feature>